<evidence type="ECO:0000313" key="1">
    <source>
        <dbReference type="EMBL" id="SHI23952.1"/>
    </source>
</evidence>
<organism evidence="1 2">
    <name type="scientific">Pollutimonas bauzanensis</name>
    <dbReference type="NCBI Taxonomy" id="658167"/>
    <lineage>
        <taxon>Bacteria</taxon>
        <taxon>Pseudomonadati</taxon>
        <taxon>Pseudomonadota</taxon>
        <taxon>Betaproteobacteria</taxon>
        <taxon>Burkholderiales</taxon>
        <taxon>Alcaligenaceae</taxon>
        <taxon>Pollutimonas</taxon>
    </lineage>
</organism>
<keyword evidence="2" id="KW-1185">Reference proteome</keyword>
<proteinExistence type="predicted"/>
<gene>
    <name evidence="1" type="ORF">SAMN04488135_11528</name>
</gene>
<dbReference type="Proteomes" id="UP000184226">
    <property type="component" value="Unassembled WGS sequence"/>
</dbReference>
<evidence type="ECO:0000313" key="2">
    <source>
        <dbReference type="Proteomes" id="UP000184226"/>
    </source>
</evidence>
<reference evidence="1 2" key="1">
    <citation type="submission" date="2016-11" db="EMBL/GenBank/DDBJ databases">
        <authorList>
            <person name="Jaros S."/>
            <person name="Januszkiewicz K."/>
            <person name="Wedrychowicz H."/>
        </authorList>
    </citation>
    <scope>NUCLEOTIDE SEQUENCE [LARGE SCALE GENOMIC DNA]</scope>
    <source>
        <strain evidence="1 2">CGMCC 1.10190</strain>
    </source>
</reference>
<dbReference type="EMBL" id="FQXE01000015">
    <property type="protein sequence ID" value="SHI23952.1"/>
    <property type="molecule type" value="Genomic_DNA"/>
</dbReference>
<name>A0A1M5ZIB5_9BURK</name>
<evidence type="ECO:0008006" key="3">
    <source>
        <dbReference type="Google" id="ProtNLM"/>
    </source>
</evidence>
<sequence>MTMNRRMLLRLFGTRWRILSGALMLAFLLRAMIPAGYMPAQSYAAPGPSGLTFCVKGLPASIANILAGDKSPIPATTPMPDCVFGIVAGQAVLPFAPIAFIVAASDPLRPAIWRVAIHAFQLAVRGPPLGSRAPPVALL</sequence>
<accession>A0A1M5ZIB5</accession>
<dbReference type="AlphaFoldDB" id="A0A1M5ZIB5"/>
<protein>
    <recommendedName>
        <fullName evidence="3">DUF2946 domain-containing protein</fullName>
    </recommendedName>
</protein>
<dbReference type="STRING" id="658167.SAMN04488135_11528"/>